<keyword evidence="2" id="KW-1185">Reference proteome</keyword>
<reference evidence="1 2" key="1">
    <citation type="submission" date="2019-05" db="EMBL/GenBank/DDBJ databases">
        <title>The compact genome of Giardia muris reveals important steps in the evolution of intestinal protozoan parasites.</title>
        <authorList>
            <person name="Xu F."/>
            <person name="Jimenez-Gonzalez A."/>
            <person name="Einarsson E."/>
            <person name="Astvaldsson A."/>
            <person name="Peirasmaki D."/>
            <person name="Eckmann L."/>
            <person name="Andersson J.O."/>
            <person name="Svard S.G."/>
            <person name="Jerlstrom-Hultqvist J."/>
        </authorList>
    </citation>
    <scope>NUCLEOTIDE SEQUENCE [LARGE SCALE GENOMIC DNA]</scope>
    <source>
        <strain evidence="1 2">Roberts-Thomson</strain>
    </source>
</reference>
<evidence type="ECO:0000313" key="1">
    <source>
        <dbReference type="EMBL" id="TNJ27133.1"/>
    </source>
</evidence>
<dbReference type="EMBL" id="VDLU01000004">
    <property type="protein sequence ID" value="TNJ27133.1"/>
    <property type="molecule type" value="Genomic_DNA"/>
</dbReference>
<dbReference type="OrthoDB" id="10249932at2759"/>
<proteinExistence type="predicted"/>
<dbReference type="AlphaFoldDB" id="A0A4Z1SZQ5"/>
<sequence>MPTSDEIQVLSKELQGPDADDITMKVAPVSAAPATVLPTVNASETKLRTSLEGVSLAYLSRFVLPYEDSYERMQPWTSKDINYLYD</sequence>
<dbReference type="Proteomes" id="UP000315496">
    <property type="component" value="Chromosome 4"/>
</dbReference>
<gene>
    <name evidence="1" type="ORF">GMRT_12787</name>
</gene>
<protein>
    <submittedName>
        <fullName evidence="1">Uncharacterized protein</fullName>
    </submittedName>
</protein>
<organism evidence="1 2">
    <name type="scientific">Giardia muris</name>
    <dbReference type="NCBI Taxonomy" id="5742"/>
    <lineage>
        <taxon>Eukaryota</taxon>
        <taxon>Metamonada</taxon>
        <taxon>Diplomonadida</taxon>
        <taxon>Hexamitidae</taxon>
        <taxon>Giardiinae</taxon>
        <taxon>Giardia</taxon>
    </lineage>
</organism>
<accession>A0A4Z1SZQ5</accession>
<dbReference type="VEuPathDB" id="GiardiaDB:GMRT_12787"/>
<evidence type="ECO:0000313" key="2">
    <source>
        <dbReference type="Proteomes" id="UP000315496"/>
    </source>
</evidence>
<name>A0A4Z1SZQ5_GIAMU</name>
<comment type="caution">
    <text evidence="1">The sequence shown here is derived from an EMBL/GenBank/DDBJ whole genome shotgun (WGS) entry which is preliminary data.</text>
</comment>